<gene>
    <name evidence="9" type="ORF">QQF64_009848</name>
</gene>
<dbReference type="Pfam" id="PF21058">
    <property type="entry name" value="Stereocilin"/>
    <property type="match status" value="1"/>
</dbReference>
<keyword evidence="4" id="KW-0130">Cell adhesion</keyword>
<keyword evidence="7" id="KW-0812">Transmembrane</keyword>
<dbReference type="InterPro" id="IPR010335">
    <property type="entry name" value="Mesothelin"/>
</dbReference>
<dbReference type="InterPro" id="IPR048992">
    <property type="entry name" value="Stereocilin_LRR"/>
</dbReference>
<evidence type="ECO:0000256" key="4">
    <source>
        <dbReference type="ARBA" id="ARBA00022889"/>
    </source>
</evidence>
<evidence type="ECO:0000256" key="3">
    <source>
        <dbReference type="ARBA" id="ARBA00022729"/>
    </source>
</evidence>
<evidence type="ECO:0000256" key="6">
    <source>
        <dbReference type="ARBA" id="ARBA00023180"/>
    </source>
</evidence>
<name>A0ABR3M4U6_9TELE</name>
<dbReference type="InterPro" id="IPR026664">
    <property type="entry name" value="Stereocilin-rel"/>
</dbReference>
<dbReference type="PANTHER" id="PTHR23412">
    <property type="entry name" value="STEREOCILIN RELATED"/>
    <property type="match status" value="1"/>
</dbReference>
<evidence type="ECO:0000313" key="9">
    <source>
        <dbReference type="EMBL" id="KAL1259271.1"/>
    </source>
</evidence>
<evidence type="ECO:0000256" key="7">
    <source>
        <dbReference type="SAM" id="Phobius"/>
    </source>
</evidence>
<reference evidence="9 10" key="1">
    <citation type="submission" date="2023-09" db="EMBL/GenBank/DDBJ databases">
        <authorList>
            <person name="Wang M."/>
        </authorList>
    </citation>
    <scope>NUCLEOTIDE SEQUENCE [LARGE SCALE GENOMIC DNA]</scope>
    <source>
        <strain evidence="9">GT-2023</strain>
        <tissue evidence="9">Liver</tissue>
    </source>
</reference>
<dbReference type="Proteomes" id="UP001558613">
    <property type="component" value="Unassembled WGS sequence"/>
</dbReference>
<feature type="domain" description="Stereocilin LRR" evidence="8">
    <location>
        <begin position="453"/>
        <end position="600"/>
    </location>
</feature>
<evidence type="ECO:0000256" key="2">
    <source>
        <dbReference type="ARBA" id="ARBA00011016"/>
    </source>
</evidence>
<accession>A0ABR3M4U6</accession>
<evidence type="ECO:0000259" key="8">
    <source>
        <dbReference type="Pfam" id="PF21058"/>
    </source>
</evidence>
<sequence>MAERNTLEKLDFGALSPEQQEKLHQFKVKTRIANEKYLRSHPEVEMLLNDFLRLFLCRCIPGRAISHRQYPSAHPKPSQSLFWRKRTGNSKMGLYREVLILSFLVQLATGNWFNIMSQGMMDMPVNQSAIGFPRLPADFREMAKKLMSTCFKKGYQVPVMNNSLNSSYGQMMESPISIFSELLSSLPQSSPSHLILQSNETTEEHDIWNIAEKMRNCTNMGHVIDLMRNSTEGPRCFMRAFMAPLSWMTIMQNGTELNKEDLIKLLWVAKPFLETMPPSSFVLPAFSQSSHMAEMMKVFSEVFGILPEEQKNTIIEWVKERVAQNEFNCSLKPLAISNMPPGLLQKPNKDVSPIGAVGVPKAEGNQQQAMNANQKKQCPPKMLWLKAKVLTMMGPFLSRLSLEEAKTIPQEELCGFFRTPDFSPSFQNVSGMQPNLGRTFFQRLKQECSSSDNITHYMDRLGYLACFFDGAQSLNLNLSRQLLSQIDTCNNPEIDKMKRQLVQNILEKDGSSSSPEILHSLGSAISTLPLSRLSRFTSEDLNNTLSSLSQVNWSPSQAKTLAKKLLETAKNISGEKLLSLGTMVRGVASSLLKNVKAEGLLGKESLKNMSEKMSSLQRTALLEAFRRDVNASELVKGLPDSLLSSVSLSTLEKADVSSVDQLQGRGWTRAQSAFLLKKILGNKINLGELRKLGQAVQGVTCEMIEKINRTDALDMAQALNKSCAWLSRVQVRCAAQKLFASLEEQRPGYFSDIKNSELQAIPAMLLIHLPVEKIQNLSDAVCPAFMEKMKEVNLTSLPNSSPARYALTKRAISCLKGNVTDLSAADVLTLGPLVCELDPAWISSLNSAALNSTLQALASCQYIQQQHRENLFRLLTTTYGDPTYWSEEDMRVLGSLLLLNDTAVEKLPSKSWIMSYLSDLMVSLPVQPVVPPPKEFRSWLDLSALRRKLFELKTTTTLQNRRKRELPSLVLPTISYIEDLKQGNVYWTPLQFNQMTVQTFKDAVPTLGQITNYSTEQLAALKTKILEAWGSVFMLNESQIADLGCICQSFSTEELGNLSIASLDTLETLTVCNFTQTQRTAVWQAYEKVSGISVAGLGKLEMVGLGQFICGLQPGQIDQLNSSSFREAAEAVGHAPCPLNIRERLKEKAVATFGKPETWTEAQVSIMGNIIAGLSAVELGSLNSTVLPFIQPSAIPLIPSDRLTALSVSQFKALGPDNAAAVTEAQRAGLKVDQRAALDEAVGLKTARAEVPTVNNTVISNPGSGGSATLPLKGGAAVESMAGCVLIVQAIALLLFGYIL</sequence>
<dbReference type="PANTHER" id="PTHR23412:SF21">
    <property type="entry name" value="OTOANCORIN ISOFORM X1"/>
    <property type="match status" value="1"/>
</dbReference>
<keyword evidence="7" id="KW-1133">Transmembrane helix</keyword>
<organism evidence="9 10">
    <name type="scientific">Cirrhinus molitorella</name>
    <name type="common">mud carp</name>
    <dbReference type="NCBI Taxonomy" id="172907"/>
    <lineage>
        <taxon>Eukaryota</taxon>
        <taxon>Metazoa</taxon>
        <taxon>Chordata</taxon>
        <taxon>Craniata</taxon>
        <taxon>Vertebrata</taxon>
        <taxon>Euteleostomi</taxon>
        <taxon>Actinopterygii</taxon>
        <taxon>Neopterygii</taxon>
        <taxon>Teleostei</taxon>
        <taxon>Ostariophysi</taxon>
        <taxon>Cypriniformes</taxon>
        <taxon>Cyprinidae</taxon>
        <taxon>Labeoninae</taxon>
        <taxon>Labeonini</taxon>
        <taxon>Cirrhinus</taxon>
    </lineage>
</organism>
<dbReference type="Pfam" id="PF06060">
    <property type="entry name" value="Mesothelin"/>
    <property type="match status" value="1"/>
</dbReference>
<keyword evidence="3" id="KW-0732">Signal</keyword>
<comment type="subcellular location">
    <subcellularLocation>
        <location evidence="1">Membrane</location>
    </subcellularLocation>
</comment>
<proteinExistence type="inferred from homology"/>
<evidence type="ECO:0000256" key="1">
    <source>
        <dbReference type="ARBA" id="ARBA00004370"/>
    </source>
</evidence>
<comment type="similarity">
    <text evidence="2">Belongs to the mesothelin family.</text>
</comment>
<keyword evidence="10" id="KW-1185">Reference proteome</keyword>
<evidence type="ECO:0000313" key="10">
    <source>
        <dbReference type="Proteomes" id="UP001558613"/>
    </source>
</evidence>
<comment type="caution">
    <text evidence="9">The sequence shown here is derived from an EMBL/GenBank/DDBJ whole genome shotgun (WGS) entry which is preliminary data.</text>
</comment>
<protein>
    <recommendedName>
        <fullName evidence="8">Stereocilin LRR domain-containing protein</fullName>
    </recommendedName>
</protein>
<keyword evidence="6" id="KW-0325">Glycoprotein</keyword>
<keyword evidence="5 7" id="KW-0472">Membrane</keyword>
<feature type="transmembrane region" description="Helical" evidence="7">
    <location>
        <begin position="94"/>
        <end position="113"/>
    </location>
</feature>
<dbReference type="EMBL" id="JAYMGO010000016">
    <property type="protein sequence ID" value="KAL1259271.1"/>
    <property type="molecule type" value="Genomic_DNA"/>
</dbReference>
<evidence type="ECO:0000256" key="5">
    <source>
        <dbReference type="ARBA" id="ARBA00023136"/>
    </source>
</evidence>
<feature type="transmembrane region" description="Helical" evidence="7">
    <location>
        <begin position="1280"/>
        <end position="1299"/>
    </location>
</feature>